<dbReference type="InterPro" id="IPR003838">
    <property type="entry name" value="ABC3_permease_C"/>
</dbReference>
<keyword evidence="4 7" id="KW-1133">Transmembrane helix</keyword>
<gene>
    <name evidence="10" type="ORF">HMPREF0080_00382</name>
</gene>
<evidence type="ECO:0000256" key="3">
    <source>
        <dbReference type="ARBA" id="ARBA00022692"/>
    </source>
</evidence>
<feature type="transmembrane region" description="Helical" evidence="7">
    <location>
        <begin position="347"/>
        <end position="369"/>
    </location>
</feature>
<dbReference type="EMBL" id="AGCJ01000012">
    <property type="protein sequence ID" value="EHM43137.1"/>
    <property type="molecule type" value="Genomic_DNA"/>
</dbReference>
<dbReference type="GO" id="GO:0005886">
    <property type="term" value="C:plasma membrane"/>
    <property type="evidence" value="ECO:0007669"/>
    <property type="project" value="UniProtKB-SubCell"/>
</dbReference>
<comment type="caution">
    <text evidence="10">The sequence shown here is derived from an EMBL/GenBank/DDBJ whole genome shotgun (WGS) entry which is preliminary data.</text>
</comment>
<dbReference type="PANTHER" id="PTHR30572">
    <property type="entry name" value="MEMBRANE COMPONENT OF TRANSPORTER-RELATED"/>
    <property type="match status" value="1"/>
</dbReference>
<keyword evidence="11" id="KW-1185">Reference proteome</keyword>
<proteinExistence type="inferred from homology"/>
<comment type="subcellular location">
    <subcellularLocation>
        <location evidence="1">Cell membrane</location>
        <topology evidence="1">Multi-pass membrane protein</topology>
    </subcellularLocation>
</comment>
<dbReference type="RefSeq" id="WP_006789365.1">
    <property type="nucleotide sequence ID" value="NZ_JH417569.1"/>
</dbReference>
<dbReference type="InterPro" id="IPR025857">
    <property type="entry name" value="MacB_PCD"/>
</dbReference>
<reference evidence="10 11" key="1">
    <citation type="submission" date="2011-08" db="EMBL/GenBank/DDBJ databases">
        <authorList>
            <person name="Weinstock G."/>
            <person name="Sodergren E."/>
            <person name="Clifton S."/>
            <person name="Fulton L."/>
            <person name="Fulton B."/>
            <person name="Courtney L."/>
            <person name="Fronick C."/>
            <person name="Harrison M."/>
            <person name="Strong C."/>
            <person name="Farmer C."/>
            <person name="Delahaunty K."/>
            <person name="Markovic C."/>
            <person name="Hall O."/>
            <person name="Minx P."/>
            <person name="Tomlinson C."/>
            <person name="Mitreva M."/>
            <person name="Hou S."/>
            <person name="Chen J."/>
            <person name="Wollam A."/>
            <person name="Pepin K.H."/>
            <person name="Johnson M."/>
            <person name="Bhonagiri V."/>
            <person name="Zhang X."/>
            <person name="Suruliraj S."/>
            <person name="Warren W."/>
            <person name="Chinwalla A."/>
            <person name="Mardis E.R."/>
            <person name="Wilson R.K."/>
        </authorList>
    </citation>
    <scope>NUCLEOTIDE SEQUENCE [LARGE SCALE GENOMIC DNA]</scope>
    <source>
        <strain evidence="10 11">F0357</strain>
    </source>
</reference>
<dbReference type="PATRIC" id="fig|861450.3.peg.365"/>
<dbReference type="InterPro" id="IPR050250">
    <property type="entry name" value="Macrolide_Exporter_MacB"/>
</dbReference>
<evidence type="ECO:0000256" key="6">
    <source>
        <dbReference type="ARBA" id="ARBA00038076"/>
    </source>
</evidence>
<dbReference type="GO" id="GO:0022857">
    <property type="term" value="F:transmembrane transporter activity"/>
    <property type="evidence" value="ECO:0007669"/>
    <property type="project" value="TreeGrafter"/>
</dbReference>
<keyword evidence="2" id="KW-1003">Cell membrane</keyword>
<accession>G9YFH0</accession>
<keyword evidence="3 7" id="KW-0812">Transmembrane</keyword>
<keyword evidence="5 7" id="KW-0472">Membrane</keyword>
<evidence type="ECO:0000313" key="11">
    <source>
        <dbReference type="Proteomes" id="UP000005481"/>
    </source>
</evidence>
<sequence>MIKKYKMFFTMVIHALLRRHTRMLVALLAVAVGATIISGMVTVYREVPRQMGREFRAYGANLLILPSGDEAMYDESEVEKVRTLLAGNEVVGITPYLYDTLEVNKQPVMTGGTDFKSLRAVSSYWQVRGQWPQEGEREVLIGAELAKKISRDPDKLIGQNVSISAGEGKAMRNFKVSGIVATGSKEEQFAFINLKEMQDIDEKPNQVSLAQISIVADGDKLDGLIQKLKAGAPAIQPQPVQQIARSEENVLGKLQVLVFLVTIVVLLLTMICVTTTMMAVVTERRKEIGLKKALGASNQNIVVEFFGEGCVLGAIGGILGSACGYVFAQSVSMNVFNRAIEFSPSVVVLSIVLSVLVTGLASLIPVRIATSVDPAIVLRGE</sequence>
<feature type="domain" description="MacB-like periplasmic core" evidence="9">
    <location>
        <begin position="24"/>
        <end position="228"/>
    </location>
</feature>
<evidence type="ECO:0000256" key="7">
    <source>
        <dbReference type="SAM" id="Phobius"/>
    </source>
</evidence>
<evidence type="ECO:0000256" key="1">
    <source>
        <dbReference type="ARBA" id="ARBA00004651"/>
    </source>
</evidence>
<evidence type="ECO:0000256" key="4">
    <source>
        <dbReference type="ARBA" id="ARBA00022989"/>
    </source>
</evidence>
<dbReference type="HOGENOM" id="CLU_000604_8_4_9"/>
<feature type="transmembrane region" description="Helical" evidence="7">
    <location>
        <begin position="256"/>
        <end position="281"/>
    </location>
</feature>
<comment type="similarity">
    <text evidence="6">Belongs to the ABC-4 integral membrane protein family.</text>
</comment>
<evidence type="ECO:0000259" key="9">
    <source>
        <dbReference type="Pfam" id="PF12704"/>
    </source>
</evidence>
<dbReference type="STRING" id="861450.HMPREF0080_00382"/>
<dbReference type="AlphaFoldDB" id="G9YFH0"/>
<dbReference type="Proteomes" id="UP000005481">
    <property type="component" value="Unassembled WGS sequence"/>
</dbReference>
<protein>
    <submittedName>
        <fullName evidence="10">Efflux ABC transporter, permease protein</fullName>
    </submittedName>
</protein>
<name>G9YFH0_9FIRM</name>
<evidence type="ECO:0000259" key="8">
    <source>
        <dbReference type="Pfam" id="PF02687"/>
    </source>
</evidence>
<organism evidence="10 11">
    <name type="scientific">Anaeroglobus geminatus F0357</name>
    <dbReference type="NCBI Taxonomy" id="861450"/>
    <lineage>
        <taxon>Bacteria</taxon>
        <taxon>Bacillati</taxon>
        <taxon>Bacillota</taxon>
        <taxon>Negativicutes</taxon>
        <taxon>Veillonellales</taxon>
        <taxon>Veillonellaceae</taxon>
        <taxon>Anaeroglobus</taxon>
    </lineage>
</organism>
<evidence type="ECO:0000256" key="2">
    <source>
        <dbReference type="ARBA" id="ARBA00022475"/>
    </source>
</evidence>
<dbReference type="PANTHER" id="PTHR30572:SF4">
    <property type="entry name" value="ABC TRANSPORTER PERMEASE YTRF"/>
    <property type="match status" value="1"/>
</dbReference>
<dbReference type="OrthoDB" id="9770036at2"/>
<evidence type="ECO:0000313" key="10">
    <source>
        <dbReference type="EMBL" id="EHM43137.1"/>
    </source>
</evidence>
<dbReference type="Pfam" id="PF12704">
    <property type="entry name" value="MacB_PCD"/>
    <property type="match status" value="1"/>
</dbReference>
<dbReference type="eggNOG" id="COG0577">
    <property type="taxonomic scope" value="Bacteria"/>
</dbReference>
<dbReference type="Pfam" id="PF02687">
    <property type="entry name" value="FtsX"/>
    <property type="match status" value="1"/>
</dbReference>
<feature type="domain" description="ABC3 transporter permease C-terminal" evidence="8">
    <location>
        <begin position="260"/>
        <end position="373"/>
    </location>
</feature>
<evidence type="ECO:0000256" key="5">
    <source>
        <dbReference type="ARBA" id="ARBA00023136"/>
    </source>
</evidence>
<feature type="transmembrane region" description="Helical" evidence="7">
    <location>
        <begin position="301"/>
        <end position="327"/>
    </location>
</feature>